<evidence type="ECO:0000259" key="4">
    <source>
        <dbReference type="PROSITE" id="PS51118"/>
    </source>
</evidence>
<dbReference type="InterPro" id="IPR002577">
    <property type="entry name" value="HTH_HxlR"/>
</dbReference>
<dbReference type="SUPFAM" id="SSF46785">
    <property type="entry name" value="Winged helix' DNA-binding domain"/>
    <property type="match status" value="1"/>
</dbReference>
<name>A0A222N0D7_9BACT</name>
<dbReference type="PANTHER" id="PTHR33204:SF29">
    <property type="entry name" value="TRANSCRIPTIONAL REGULATOR"/>
    <property type="match status" value="1"/>
</dbReference>
<dbReference type="KEGG" id="cavi:CAV_1676"/>
<dbReference type="PROSITE" id="PS51118">
    <property type="entry name" value="HTH_HXLR"/>
    <property type="match status" value="1"/>
</dbReference>
<reference evidence="5 6" key="1">
    <citation type="submission" date="2017-07" db="EMBL/GenBank/DDBJ databases">
        <title>Analysis of two Campylobacter avium genomes and identification of a novel hippuricase gene.</title>
        <authorList>
            <person name="Miller W.G."/>
            <person name="Chapman M.H."/>
            <person name="Yee E."/>
            <person name="Revez J."/>
            <person name="Bono J.L."/>
            <person name="Rossi M."/>
        </authorList>
    </citation>
    <scope>NUCLEOTIDE SEQUENCE [LARGE SCALE GENOMIC DNA]</scope>
    <source>
        <strain evidence="5 6">LMG 24591</strain>
    </source>
</reference>
<evidence type="ECO:0000256" key="1">
    <source>
        <dbReference type="ARBA" id="ARBA00023015"/>
    </source>
</evidence>
<sequence length="115" mass="13309">MKKELSCIKAENIQGSPFSYTLSLIGGKYKMGILYALFHFKTVRYNELKRYMGSISFKSLSNALKELENDKLIQRKEYPQIPPKVEYSLSTKGQSLIPILDSLNAWGEKYYKDKN</sequence>
<dbReference type="GO" id="GO:0003677">
    <property type="term" value="F:DNA binding"/>
    <property type="evidence" value="ECO:0007669"/>
    <property type="project" value="UniProtKB-KW"/>
</dbReference>
<dbReference type="InterPro" id="IPR036388">
    <property type="entry name" value="WH-like_DNA-bd_sf"/>
</dbReference>
<evidence type="ECO:0000256" key="3">
    <source>
        <dbReference type="ARBA" id="ARBA00023163"/>
    </source>
</evidence>
<accession>A0A222N0D7</accession>
<keyword evidence="6" id="KW-1185">Reference proteome</keyword>
<dbReference type="Pfam" id="PF01638">
    <property type="entry name" value="HxlR"/>
    <property type="match status" value="1"/>
</dbReference>
<dbReference type="AlphaFoldDB" id="A0A222N0D7"/>
<evidence type="ECO:0000256" key="2">
    <source>
        <dbReference type="ARBA" id="ARBA00023125"/>
    </source>
</evidence>
<keyword evidence="2" id="KW-0238">DNA-binding</keyword>
<gene>
    <name evidence="5" type="ORF">CAV_1676</name>
</gene>
<dbReference type="InterPro" id="IPR036390">
    <property type="entry name" value="WH_DNA-bd_sf"/>
</dbReference>
<feature type="domain" description="HTH hxlR-type" evidence="4">
    <location>
        <begin position="16"/>
        <end position="115"/>
    </location>
</feature>
<keyword evidence="1" id="KW-0805">Transcription regulation</keyword>
<keyword evidence="3" id="KW-0804">Transcription</keyword>
<dbReference type="Gene3D" id="1.10.10.10">
    <property type="entry name" value="Winged helix-like DNA-binding domain superfamily/Winged helix DNA-binding domain"/>
    <property type="match status" value="1"/>
</dbReference>
<dbReference type="Proteomes" id="UP000201169">
    <property type="component" value="Chromosome"/>
</dbReference>
<protein>
    <submittedName>
        <fullName evidence="5">Transcriptional regulator, HxlR family</fullName>
    </submittedName>
</protein>
<proteinExistence type="predicted"/>
<organism evidence="5 6">
    <name type="scientific">Campylobacter avium LMG 24591</name>
    <dbReference type="NCBI Taxonomy" id="522484"/>
    <lineage>
        <taxon>Bacteria</taxon>
        <taxon>Pseudomonadati</taxon>
        <taxon>Campylobacterota</taxon>
        <taxon>Epsilonproteobacteria</taxon>
        <taxon>Campylobacterales</taxon>
        <taxon>Campylobacteraceae</taxon>
        <taxon>Campylobacter</taxon>
    </lineage>
</organism>
<dbReference type="RefSeq" id="WP_094324411.1">
    <property type="nucleotide sequence ID" value="NZ_CP022347.1"/>
</dbReference>
<dbReference type="EMBL" id="CP022347">
    <property type="protein sequence ID" value="ASQ31272.1"/>
    <property type="molecule type" value="Genomic_DNA"/>
</dbReference>
<dbReference type="PANTHER" id="PTHR33204">
    <property type="entry name" value="TRANSCRIPTIONAL REGULATOR, MARR FAMILY"/>
    <property type="match status" value="1"/>
</dbReference>
<evidence type="ECO:0000313" key="6">
    <source>
        <dbReference type="Proteomes" id="UP000201169"/>
    </source>
</evidence>
<dbReference type="OrthoDB" id="9800350at2"/>
<evidence type="ECO:0000313" key="5">
    <source>
        <dbReference type="EMBL" id="ASQ31272.1"/>
    </source>
</evidence>